<evidence type="ECO:0000259" key="5">
    <source>
        <dbReference type="PROSITE" id="PS51461"/>
    </source>
</evidence>
<name>A0AAU9TKV4_EUPED</name>
<organism evidence="6 7">
    <name type="scientific">Euphydryas editha</name>
    <name type="common">Edith's checkerspot</name>
    <dbReference type="NCBI Taxonomy" id="104508"/>
    <lineage>
        <taxon>Eukaryota</taxon>
        <taxon>Metazoa</taxon>
        <taxon>Ecdysozoa</taxon>
        <taxon>Arthropoda</taxon>
        <taxon>Hexapoda</taxon>
        <taxon>Insecta</taxon>
        <taxon>Pterygota</taxon>
        <taxon>Neoptera</taxon>
        <taxon>Endopterygota</taxon>
        <taxon>Lepidoptera</taxon>
        <taxon>Glossata</taxon>
        <taxon>Ditrysia</taxon>
        <taxon>Papilionoidea</taxon>
        <taxon>Nymphalidae</taxon>
        <taxon>Nymphalinae</taxon>
        <taxon>Euphydryas</taxon>
    </lineage>
</organism>
<comment type="caution">
    <text evidence="6">The sequence shown here is derived from an EMBL/GenBank/DDBJ whole genome shotgun (WGS) entry which is preliminary data.</text>
</comment>
<dbReference type="AlphaFoldDB" id="A0AAU9TKV4"/>
<sequence length="365" mass="38527">MTDIDKFQESQAIDSSGKTGPQGPPGEKGEIGPIGPPGPLGAKGDAGSIGPPGPMGSKGEMGPIGPPGPLGAKGDAGSIGPPGPRGTKGEMGPIGPPGLLGAKGDVGPMGPPGQIGQKGEIGLPGPQGIAGASGAIGLPGLKGEPGQPGKDCKTEGLKPPETDEKRLGTLSYPAKSCAETKDASVYINPSHPFEVECNKKEKKACLKLQDIDDQIRDAEAVTFSNKAFWLSDKFNLTKFYNLKVSQLSYILAMSTGVTQKIKFHCKNTVVSNKTNEAVLMLLWNDNIVGPEATKEMPMHYQILEDTNTCKAEGGMWESVEIELKTNLNTRLPVIDFYIQDIRPSLEQKVFLELLELCFSYDTPDS</sequence>
<dbReference type="GO" id="GO:0005581">
    <property type="term" value="C:collagen trimer"/>
    <property type="evidence" value="ECO:0007669"/>
    <property type="project" value="UniProtKB-KW"/>
</dbReference>
<dbReference type="Gene3D" id="2.60.120.1000">
    <property type="match status" value="1"/>
</dbReference>
<proteinExistence type="predicted"/>
<feature type="compositionally biased region" description="Basic and acidic residues" evidence="4">
    <location>
        <begin position="150"/>
        <end position="167"/>
    </location>
</feature>
<keyword evidence="7" id="KW-1185">Reference proteome</keyword>
<comment type="subcellular location">
    <subcellularLocation>
        <location evidence="1">Secreted</location>
    </subcellularLocation>
</comment>
<dbReference type="PANTHER" id="PTHR37456">
    <property type="entry name" value="SI:CH211-266K2.1"/>
    <property type="match status" value="1"/>
</dbReference>
<dbReference type="SMART" id="SM00038">
    <property type="entry name" value="COLFI"/>
    <property type="match status" value="1"/>
</dbReference>
<dbReference type="InterPro" id="IPR000885">
    <property type="entry name" value="Fib_collagen_C"/>
</dbReference>
<feature type="region of interest" description="Disordered" evidence="4">
    <location>
        <begin position="1"/>
        <end position="167"/>
    </location>
</feature>
<gene>
    <name evidence="6" type="ORF">EEDITHA_LOCUS1851</name>
</gene>
<dbReference type="InterPro" id="IPR008160">
    <property type="entry name" value="Collagen"/>
</dbReference>
<dbReference type="Pfam" id="PF01391">
    <property type="entry name" value="Collagen"/>
    <property type="match status" value="2"/>
</dbReference>
<evidence type="ECO:0000256" key="3">
    <source>
        <dbReference type="ARBA" id="ARBA00023119"/>
    </source>
</evidence>
<reference evidence="6" key="1">
    <citation type="submission" date="2022-03" db="EMBL/GenBank/DDBJ databases">
        <authorList>
            <person name="Tunstrom K."/>
        </authorList>
    </citation>
    <scope>NUCLEOTIDE SEQUENCE</scope>
</reference>
<evidence type="ECO:0000313" key="7">
    <source>
        <dbReference type="Proteomes" id="UP001153954"/>
    </source>
</evidence>
<dbReference type="GO" id="GO:0005576">
    <property type="term" value="C:extracellular region"/>
    <property type="evidence" value="ECO:0007669"/>
    <property type="project" value="UniProtKB-SubCell"/>
</dbReference>
<feature type="domain" description="Fibrillar collagen NC1" evidence="5">
    <location>
        <begin position="139"/>
        <end position="359"/>
    </location>
</feature>
<evidence type="ECO:0000256" key="2">
    <source>
        <dbReference type="ARBA" id="ARBA00022525"/>
    </source>
</evidence>
<evidence type="ECO:0000256" key="1">
    <source>
        <dbReference type="ARBA" id="ARBA00004613"/>
    </source>
</evidence>
<accession>A0AAU9TKV4</accession>
<dbReference type="GO" id="GO:0005201">
    <property type="term" value="F:extracellular matrix structural constituent"/>
    <property type="evidence" value="ECO:0007669"/>
    <property type="project" value="InterPro"/>
</dbReference>
<keyword evidence="2" id="KW-0964">Secreted</keyword>
<dbReference type="PROSITE" id="PS51461">
    <property type="entry name" value="NC1_FIB"/>
    <property type="match status" value="1"/>
</dbReference>
<evidence type="ECO:0000313" key="6">
    <source>
        <dbReference type="EMBL" id="CAH2085370.1"/>
    </source>
</evidence>
<dbReference type="Proteomes" id="UP001153954">
    <property type="component" value="Unassembled WGS sequence"/>
</dbReference>
<keyword evidence="3" id="KW-0176">Collagen</keyword>
<dbReference type="EMBL" id="CAKOGL010000004">
    <property type="protein sequence ID" value="CAH2085370.1"/>
    <property type="molecule type" value="Genomic_DNA"/>
</dbReference>
<dbReference type="InterPro" id="IPR050938">
    <property type="entry name" value="Collagen_Structural_Proteins"/>
</dbReference>
<dbReference type="Pfam" id="PF01410">
    <property type="entry name" value="COLFI"/>
    <property type="match status" value="1"/>
</dbReference>
<protein>
    <recommendedName>
        <fullName evidence="5">Fibrillar collagen NC1 domain-containing protein</fullName>
    </recommendedName>
</protein>
<dbReference type="PANTHER" id="PTHR37456:SF5">
    <property type="entry name" value="COLLAGEN TYPE XIII ALPHA 1 CHAIN"/>
    <property type="match status" value="1"/>
</dbReference>
<evidence type="ECO:0000256" key="4">
    <source>
        <dbReference type="SAM" id="MobiDB-lite"/>
    </source>
</evidence>